<protein>
    <submittedName>
        <fullName evidence="1">Uncharacterized protein</fullName>
    </submittedName>
</protein>
<dbReference type="RefSeq" id="WP_040086346.1">
    <property type="nucleotide sequence ID" value="NZ_BCSU01000009.1"/>
</dbReference>
<proteinExistence type="predicted"/>
<organism evidence="1 2">
    <name type="scientific">Corynebacterium humireducens NBRC 106098 = DSM 45392</name>
    <dbReference type="NCBI Taxonomy" id="1223515"/>
    <lineage>
        <taxon>Bacteria</taxon>
        <taxon>Bacillati</taxon>
        <taxon>Actinomycetota</taxon>
        <taxon>Actinomycetes</taxon>
        <taxon>Mycobacteriales</taxon>
        <taxon>Corynebacteriaceae</taxon>
        <taxon>Corynebacterium</taxon>
    </lineage>
</organism>
<dbReference type="EMBL" id="CP005286">
    <property type="protein sequence ID" value="AJE33708.1"/>
    <property type="molecule type" value="Genomic_DNA"/>
</dbReference>
<dbReference type="AlphaFoldDB" id="A0A0B5DC24"/>
<accession>A0A0B5DC24</accession>
<dbReference type="HOGENOM" id="CLU_1044748_0_0_11"/>
<dbReference type="KEGG" id="chm:B842_09295"/>
<reference evidence="1 2" key="1">
    <citation type="submission" date="2013-04" db="EMBL/GenBank/DDBJ databases">
        <title>Complete genome sequence of Corynebacterium humireducens DSM 45392(T), isolated from a wastewater-fed microbial fuel cell.</title>
        <authorList>
            <person name="Ruckert C."/>
            <person name="Albersmeier A."/>
            <person name="Kalinowski J."/>
        </authorList>
    </citation>
    <scope>NUCLEOTIDE SEQUENCE [LARGE SCALE GENOMIC DNA]</scope>
    <source>
        <strain evidence="2">MFC-5</strain>
    </source>
</reference>
<dbReference type="Proteomes" id="UP000031524">
    <property type="component" value="Chromosome"/>
</dbReference>
<keyword evidence="2" id="KW-1185">Reference proteome</keyword>
<dbReference type="OrthoDB" id="10014393at2"/>
<evidence type="ECO:0000313" key="1">
    <source>
        <dbReference type="EMBL" id="AJE33708.1"/>
    </source>
</evidence>
<dbReference type="STRING" id="1223515.B842_09295"/>
<name>A0A0B5DC24_9CORY</name>
<evidence type="ECO:0000313" key="2">
    <source>
        <dbReference type="Proteomes" id="UP000031524"/>
    </source>
</evidence>
<sequence length="266" mass="30540">MVNWRIEGIDGQGETRFVEYDRGEYRADPLTGAALSSSGEETILEWIVLAPLTGDPFGSEWNWFAAGRRHLTHEAGCGSLEIWGTEPELPEVHHDHGRGCIPDPSWEIRDCDPVAPLMEDIYQVFRRTRDYPLKEHLPARLCDEVGDSFIESVLQDNPALERRCRAVHWVRLTGEVWNEDVKSEYLHYFVEMYGGPADPSEVELATRYPRIYITETRNLLRLEVIARLGDALRHKLPEPLAAELDTAVEISLATRDTSWPRYLNRE</sequence>
<gene>
    <name evidence="1" type="ORF">B842_09295</name>
</gene>